<dbReference type="InterPro" id="IPR006140">
    <property type="entry name" value="D-isomer_DH_NAD-bd"/>
</dbReference>
<evidence type="ECO:0000259" key="3">
    <source>
        <dbReference type="Pfam" id="PF02826"/>
    </source>
</evidence>
<keyword evidence="4" id="KW-0670">Pyruvate</keyword>
<evidence type="ECO:0000313" key="5">
    <source>
        <dbReference type="Proteomes" id="UP000509568"/>
    </source>
</evidence>
<dbReference type="Gene3D" id="3.40.50.720">
    <property type="entry name" value="NAD(P)-binding Rossmann-like Domain"/>
    <property type="match status" value="2"/>
</dbReference>
<reference evidence="4 5" key="1">
    <citation type="submission" date="2020-06" db="EMBL/GenBank/DDBJ databases">
        <title>Pseudomonas eucalypticola sp. nov., an endophyte of Eucalyptus dunnii leaves with biocontrol ability of eucalyptus leaf blight.</title>
        <authorList>
            <person name="Liu Y."/>
            <person name="Song Z."/>
            <person name="Zeng H."/>
            <person name="Lu M."/>
            <person name="Wang X."/>
            <person name="Lian X."/>
            <person name="Zhang Q."/>
        </authorList>
    </citation>
    <scope>NUCLEOTIDE SEQUENCE [LARGE SCALE GENOMIC DNA]</scope>
    <source>
        <strain evidence="4 5">NP-1</strain>
    </source>
</reference>
<proteinExistence type="predicted"/>
<gene>
    <name evidence="4" type="ORF">HWQ56_16940</name>
</gene>
<dbReference type="AlphaFoldDB" id="A0A7D5HPK5"/>
<dbReference type="CDD" id="cd12164">
    <property type="entry name" value="GDH_like_2"/>
    <property type="match status" value="1"/>
</dbReference>
<dbReference type="PANTHER" id="PTHR43333">
    <property type="entry name" value="2-HACID_DH_C DOMAIN-CONTAINING PROTEIN"/>
    <property type="match status" value="1"/>
</dbReference>
<dbReference type="RefSeq" id="WP_158153283.1">
    <property type="nucleotide sequence ID" value="NZ_CP056030.1"/>
</dbReference>
<dbReference type="SUPFAM" id="SSF52283">
    <property type="entry name" value="Formate/glycerate dehydrogenase catalytic domain-like"/>
    <property type="match status" value="1"/>
</dbReference>
<dbReference type="GO" id="GO:0016491">
    <property type="term" value="F:oxidoreductase activity"/>
    <property type="evidence" value="ECO:0007669"/>
    <property type="project" value="UniProtKB-KW"/>
</dbReference>
<dbReference type="InterPro" id="IPR036291">
    <property type="entry name" value="NAD(P)-bd_dom_sf"/>
</dbReference>
<dbReference type="KEGG" id="pez:HWQ56_16940"/>
<accession>A0A7D5HPK5</accession>
<organism evidence="4 5">
    <name type="scientific">Pseudomonas eucalypticola</name>
    <dbReference type="NCBI Taxonomy" id="2599595"/>
    <lineage>
        <taxon>Bacteria</taxon>
        <taxon>Pseudomonadati</taxon>
        <taxon>Pseudomonadota</taxon>
        <taxon>Gammaproteobacteria</taxon>
        <taxon>Pseudomonadales</taxon>
        <taxon>Pseudomonadaceae</taxon>
        <taxon>Pseudomonas</taxon>
    </lineage>
</organism>
<dbReference type="PANTHER" id="PTHR43333:SF1">
    <property type="entry name" value="D-ISOMER SPECIFIC 2-HYDROXYACID DEHYDROGENASE NAD-BINDING DOMAIN-CONTAINING PROTEIN"/>
    <property type="match status" value="1"/>
</dbReference>
<keyword evidence="2" id="KW-0520">NAD</keyword>
<evidence type="ECO:0000256" key="2">
    <source>
        <dbReference type="ARBA" id="ARBA00023027"/>
    </source>
</evidence>
<keyword evidence="1" id="KW-0560">Oxidoreductase</keyword>
<dbReference type="GO" id="GO:0051287">
    <property type="term" value="F:NAD binding"/>
    <property type="evidence" value="ECO:0007669"/>
    <property type="project" value="InterPro"/>
</dbReference>
<name>A0A7D5HPK5_9PSED</name>
<feature type="domain" description="D-isomer specific 2-hydroxyacid dehydrogenase NAD-binding" evidence="3">
    <location>
        <begin position="101"/>
        <end position="273"/>
    </location>
</feature>
<protein>
    <submittedName>
        <fullName evidence="4">Glyoxylate/hydroxypyruvate reductase A</fullName>
    </submittedName>
</protein>
<dbReference type="Proteomes" id="UP000509568">
    <property type="component" value="Chromosome"/>
</dbReference>
<evidence type="ECO:0000256" key="1">
    <source>
        <dbReference type="ARBA" id="ARBA00023002"/>
    </source>
</evidence>
<dbReference type="Pfam" id="PF02826">
    <property type="entry name" value="2-Hacid_dh_C"/>
    <property type="match status" value="1"/>
</dbReference>
<evidence type="ECO:0000313" key="4">
    <source>
        <dbReference type="EMBL" id="QKZ05388.1"/>
    </source>
</evidence>
<dbReference type="SUPFAM" id="SSF51735">
    <property type="entry name" value="NAD(P)-binding Rossmann-fold domains"/>
    <property type="match status" value="1"/>
</dbReference>
<dbReference type="EMBL" id="CP056030">
    <property type="protein sequence ID" value="QKZ05388.1"/>
    <property type="molecule type" value="Genomic_DNA"/>
</dbReference>
<sequence length="308" mass="33429">MALLYKADPQRGERWRQLFAAHAPDIEFRQWPDIGNPAEIEYLAAWQAPDDLATLLPNLKALLAISAGVDQLNLSALPPHLPVARMLDPGITQGMCEYATWAVLSLHRDMLRYRAQQQAGAWEARALVPASQRRVGVMGMGQQGKAIVKCLQGLGFALSGWARSAHQLTGVECFAGPAQLPAFLGQCDILICLLPLTEQTRGILDLSLFEQLPRGAALINMGRGAHLNEADLLTALASGQLSGAVLDVLGVEPAPADHPFWQHPGIMLTPHIAAMTQPDSAFAVLLDNIRRHQRGEPLNGQIDRADGY</sequence>
<keyword evidence="5" id="KW-1185">Reference proteome</keyword>